<dbReference type="InterPro" id="IPR002711">
    <property type="entry name" value="HNH"/>
</dbReference>
<evidence type="ECO:0000313" key="4">
    <source>
        <dbReference type="Proteomes" id="UP000225379"/>
    </source>
</evidence>
<dbReference type="CDD" id="cd00085">
    <property type="entry name" value="HNHc"/>
    <property type="match status" value="1"/>
</dbReference>
<sequence length="102" mass="11697">MEPPSPITLDAEKRAKRKRSKRIRQIKKIVERDGDACFFCGRSLGDDITIEHLVPITHGGPDHRSNLVLAHHACNQRADHLSVAEKVRLREEMHRQPEEFAV</sequence>
<dbReference type="EMBL" id="PDKW01000042">
    <property type="protein sequence ID" value="PGH55922.1"/>
    <property type="molecule type" value="Genomic_DNA"/>
</dbReference>
<dbReference type="PANTHER" id="PTHR33877">
    <property type="entry name" value="SLL1193 PROTEIN"/>
    <property type="match status" value="1"/>
</dbReference>
<dbReference type="PANTHER" id="PTHR33877:SF2">
    <property type="entry name" value="OS07G0170200 PROTEIN"/>
    <property type="match status" value="1"/>
</dbReference>
<feature type="domain" description="HNH nuclease" evidence="2">
    <location>
        <begin position="25"/>
        <end position="76"/>
    </location>
</feature>
<dbReference type="RefSeq" id="WP_098738637.1">
    <property type="nucleotide sequence ID" value="NZ_PDKW01000042.1"/>
</dbReference>
<evidence type="ECO:0000259" key="2">
    <source>
        <dbReference type="SMART" id="SM00507"/>
    </source>
</evidence>
<dbReference type="GO" id="GO:0008270">
    <property type="term" value="F:zinc ion binding"/>
    <property type="evidence" value="ECO:0007669"/>
    <property type="project" value="InterPro"/>
</dbReference>
<dbReference type="InterPro" id="IPR052892">
    <property type="entry name" value="NA-targeting_endonuclease"/>
</dbReference>
<dbReference type="GO" id="GO:0003676">
    <property type="term" value="F:nucleic acid binding"/>
    <property type="evidence" value="ECO:0007669"/>
    <property type="project" value="InterPro"/>
</dbReference>
<dbReference type="Pfam" id="PF01844">
    <property type="entry name" value="HNH"/>
    <property type="match status" value="1"/>
</dbReference>
<dbReference type="Gene3D" id="1.10.30.50">
    <property type="match status" value="1"/>
</dbReference>
<gene>
    <name evidence="3" type="ORF">CRT60_21980</name>
</gene>
<name>A0A2B8BEW3_9PROT</name>
<protein>
    <recommendedName>
        <fullName evidence="2">HNH nuclease domain-containing protein</fullName>
    </recommendedName>
</protein>
<dbReference type="InterPro" id="IPR003615">
    <property type="entry name" value="HNH_nuc"/>
</dbReference>
<evidence type="ECO:0000256" key="1">
    <source>
        <dbReference type="SAM" id="MobiDB-lite"/>
    </source>
</evidence>
<dbReference type="GO" id="GO:0004519">
    <property type="term" value="F:endonuclease activity"/>
    <property type="evidence" value="ECO:0007669"/>
    <property type="project" value="InterPro"/>
</dbReference>
<reference evidence="4" key="1">
    <citation type="submission" date="2017-10" db="EMBL/GenBank/DDBJ databases">
        <authorList>
            <person name="Kravchenko I.K."/>
            <person name="Grouzdev D.S."/>
        </authorList>
    </citation>
    <scope>NUCLEOTIDE SEQUENCE [LARGE SCALE GENOMIC DNA]</scope>
    <source>
        <strain evidence="4">B2</strain>
    </source>
</reference>
<dbReference type="SMART" id="SM00507">
    <property type="entry name" value="HNHc"/>
    <property type="match status" value="1"/>
</dbReference>
<dbReference type="AlphaFoldDB" id="A0A2B8BEW3"/>
<organism evidence="3 4">
    <name type="scientific">Azospirillum palustre</name>
    <dbReference type="NCBI Taxonomy" id="2044885"/>
    <lineage>
        <taxon>Bacteria</taxon>
        <taxon>Pseudomonadati</taxon>
        <taxon>Pseudomonadota</taxon>
        <taxon>Alphaproteobacteria</taxon>
        <taxon>Rhodospirillales</taxon>
        <taxon>Azospirillaceae</taxon>
        <taxon>Azospirillum</taxon>
    </lineage>
</organism>
<evidence type="ECO:0000313" key="3">
    <source>
        <dbReference type="EMBL" id="PGH55922.1"/>
    </source>
</evidence>
<dbReference type="Proteomes" id="UP000225379">
    <property type="component" value="Unassembled WGS sequence"/>
</dbReference>
<keyword evidence="4" id="KW-1185">Reference proteome</keyword>
<feature type="region of interest" description="Disordered" evidence="1">
    <location>
        <begin position="1"/>
        <end position="22"/>
    </location>
</feature>
<dbReference type="OrthoDB" id="7220022at2"/>
<accession>A0A2B8BEW3</accession>
<proteinExistence type="predicted"/>
<comment type="caution">
    <text evidence="3">The sequence shown here is derived from an EMBL/GenBank/DDBJ whole genome shotgun (WGS) entry which is preliminary data.</text>
</comment>